<sequence>MLTDSHAPIGGRYRMYKEGGDRITRWLVSTASSCRRSWTVASTARGKVSTGELLKYAQLISSWKPPIEIPGNITELLQDVVIGREVCAEFYASQDMACKGHQHMIEVLQKVLAVLLEARRKRKKEKTKGKQAHALPEHAEATQLKTKEALNNLFENLQIEEPCEEAWATAPKKRPTQPAVPVDWPTLEVDEKEEKMFVLFCFLKDMQEMRALVKDTWQEYGEKKIAAVTASMVTEAALGIMSCANETLTEAHPSFAEVDDVLAFLHLRLDTDADGKPGLYATSSVEQGQAVDNELTQMLCPEAIALTKGLQGLFSAARATARDRKANGASTKEQWRYEEKVTPPGVFSLSSFGTLLYRLFPDLFRLVKEHKDCKGFSNEFQYGLVQVGAGNLACLWFISAIQLYSEIDKLTKGGNTPFYQYCMMDARTHRVMSQVYDSQIGQTAQRSTLYLPIIEEAKKQFEQAFIGNIAALKYDQSYQHTLMIDENWLPAEVWTSFPAWSGIMIDRVFTWQSHVKHSIANDASIILASAYLYKACRHGNLVLQRWKDMDWFLEQAGQEGPFIHEVGPEGNMATFSRRLFIGIGMSAASFSRDNDRLEARGLRSEKQMFDQRRVFETGSAFLRLAEQLADERRISGKPKRWCMQTALQKEMSRRMQEQVGRAAKRRRRQVAFTGLEMLKFFKQQRLDDEPGLHFDLIAFFMACRRMLWDVRVRWKGEQLASRPEWDHILVAEVLQDGQSAEDEGKPLTSSAMGDAADVLEEYISKQGSRYTDEAFVLARGEMPVNWTDEARALVRSEVPAAWLADVGHYFEAEMLPGSATSDRSSLSAQLGPVLRSERSCTCAKVEDSPMYQAKVETVAEDEAL</sequence>
<reference evidence="2" key="1">
    <citation type="submission" date="2021-12" db="EMBL/GenBank/DDBJ databases">
        <authorList>
            <person name="Zaccaron A."/>
            <person name="Stergiopoulos I."/>
        </authorList>
    </citation>
    <scope>NUCLEOTIDE SEQUENCE</scope>
    <source>
        <strain evidence="2">Race5_Kim</strain>
    </source>
</reference>
<dbReference type="RefSeq" id="XP_047759848.1">
    <property type="nucleotide sequence ID" value="XM_047907853.1"/>
</dbReference>
<evidence type="ECO:0000259" key="1">
    <source>
        <dbReference type="Pfam" id="PF20253"/>
    </source>
</evidence>
<dbReference type="PANTHER" id="PTHR38795:SF1">
    <property type="entry name" value="DUF6604 DOMAIN-CONTAINING PROTEIN"/>
    <property type="match status" value="1"/>
</dbReference>
<dbReference type="OrthoDB" id="5238236at2759"/>
<protein>
    <recommendedName>
        <fullName evidence="1">DUF6604 domain-containing protein</fullName>
    </recommendedName>
</protein>
<evidence type="ECO:0000313" key="3">
    <source>
        <dbReference type="Proteomes" id="UP000756132"/>
    </source>
</evidence>
<keyword evidence="3" id="KW-1185">Reference proteome</keyword>
<dbReference type="PANTHER" id="PTHR38795">
    <property type="entry name" value="DUF6604 DOMAIN-CONTAINING PROTEIN"/>
    <property type="match status" value="1"/>
</dbReference>
<evidence type="ECO:0000313" key="2">
    <source>
        <dbReference type="EMBL" id="UJO15482.1"/>
    </source>
</evidence>
<dbReference type="Pfam" id="PF20253">
    <property type="entry name" value="DUF6604"/>
    <property type="match status" value="1"/>
</dbReference>
<organism evidence="2 3">
    <name type="scientific">Passalora fulva</name>
    <name type="common">Tomato leaf mold</name>
    <name type="synonym">Cladosporium fulvum</name>
    <dbReference type="NCBI Taxonomy" id="5499"/>
    <lineage>
        <taxon>Eukaryota</taxon>
        <taxon>Fungi</taxon>
        <taxon>Dikarya</taxon>
        <taxon>Ascomycota</taxon>
        <taxon>Pezizomycotina</taxon>
        <taxon>Dothideomycetes</taxon>
        <taxon>Dothideomycetidae</taxon>
        <taxon>Mycosphaerellales</taxon>
        <taxon>Mycosphaerellaceae</taxon>
        <taxon>Fulvia</taxon>
    </lineage>
</organism>
<gene>
    <name evidence="2" type="ORF">CLAFUR5_08705</name>
</gene>
<dbReference type="InterPro" id="IPR046539">
    <property type="entry name" value="DUF6604"/>
</dbReference>
<dbReference type="Proteomes" id="UP000756132">
    <property type="component" value="Chromosome 3"/>
</dbReference>
<dbReference type="KEGG" id="ffu:CLAFUR5_08705"/>
<accession>A0A9Q8P737</accession>
<proteinExistence type="predicted"/>
<reference evidence="2" key="2">
    <citation type="journal article" date="2022" name="Microb. Genom.">
        <title>A chromosome-scale genome assembly of the tomato pathogen Cladosporium fulvum reveals a compartmentalized genome architecture and the presence of a dispensable chromosome.</title>
        <authorList>
            <person name="Zaccaron A.Z."/>
            <person name="Chen L.H."/>
            <person name="Samaras A."/>
            <person name="Stergiopoulos I."/>
        </authorList>
    </citation>
    <scope>NUCLEOTIDE SEQUENCE</scope>
    <source>
        <strain evidence="2">Race5_Kim</strain>
    </source>
</reference>
<feature type="domain" description="DUF6604" evidence="1">
    <location>
        <begin position="14"/>
        <end position="249"/>
    </location>
</feature>
<dbReference type="EMBL" id="CP090165">
    <property type="protein sequence ID" value="UJO15482.1"/>
    <property type="molecule type" value="Genomic_DNA"/>
</dbReference>
<name>A0A9Q8P737_PASFU</name>
<dbReference type="AlphaFoldDB" id="A0A9Q8P737"/>
<dbReference type="GeneID" id="71988583"/>